<dbReference type="PRINTS" id="PR00038">
    <property type="entry name" value="HTHLUXR"/>
</dbReference>
<dbReference type="SMART" id="SM00421">
    <property type="entry name" value="HTH_LUXR"/>
    <property type="match status" value="1"/>
</dbReference>
<dbReference type="RefSeq" id="WP_091652660.1">
    <property type="nucleotide sequence ID" value="NZ_FOVW01000004.1"/>
</dbReference>
<dbReference type="GO" id="GO:0006355">
    <property type="term" value="P:regulation of DNA-templated transcription"/>
    <property type="evidence" value="ECO:0007669"/>
    <property type="project" value="InterPro"/>
</dbReference>
<dbReference type="SMART" id="SM00448">
    <property type="entry name" value="REC"/>
    <property type="match status" value="1"/>
</dbReference>
<evidence type="ECO:0000313" key="9">
    <source>
        <dbReference type="Proteomes" id="UP000199564"/>
    </source>
</evidence>
<proteinExistence type="predicted"/>
<dbReference type="InterPro" id="IPR016032">
    <property type="entry name" value="Sig_transdc_resp-reg_C-effctor"/>
</dbReference>
<keyword evidence="9" id="KW-1185">Reference proteome</keyword>
<accession>A0A1I5F7K0</accession>
<feature type="domain" description="Response regulatory" evidence="7">
    <location>
        <begin position="8"/>
        <end position="123"/>
    </location>
</feature>
<dbReference type="PANTHER" id="PTHR43214:SF41">
    <property type="entry name" value="NITRATE_NITRITE RESPONSE REGULATOR PROTEIN NARP"/>
    <property type="match status" value="1"/>
</dbReference>
<sequence>MQTKPPTQVIIADDHPILLKGLQDFLKDLGLEVVGASQDGISALEKIRELQPPLAILDLDMPGMTGLEVAATCKAEDLNTKIILLTLHKELYLYHQAKELNLSGYILKDFALTDLSKAIDQVLNGESFFSEKIFEELEKHQKDQNNHSLTPSEKKILRLIAEGLATKEIADKLFISERTVDKHRSNMISKLNLEKKHNSLLIWAQKNKELIG</sequence>
<feature type="modified residue" description="4-aspartylphosphate" evidence="5">
    <location>
        <position position="58"/>
    </location>
</feature>
<dbReference type="PROSITE" id="PS00622">
    <property type="entry name" value="HTH_LUXR_1"/>
    <property type="match status" value="1"/>
</dbReference>
<keyword evidence="4" id="KW-0804">Transcription</keyword>
<dbReference type="PROSITE" id="PS50110">
    <property type="entry name" value="RESPONSE_REGULATORY"/>
    <property type="match status" value="1"/>
</dbReference>
<dbReference type="PROSITE" id="PS50043">
    <property type="entry name" value="HTH_LUXR_2"/>
    <property type="match status" value="1"/>
</dbReference>
<feature type="domain" description="HTH luxR-type" evidence="6">
    <location>
        <begin position="142"/>
        <end position="208"/>
    </location>
</feature>
<keyword evidence="2" id="KW-0805">Transcription regulation</keyword>
<evidence type="ECO:0000313" key="8">
    <source>
        <dbReference type="EMBL" id="SFO19291.1"/>
    </source>
</evidence>
<dbReference type="InterPro" id="IPR000792">
    <property type="entry name" value="Tscrpt_reg_LuxR_C"/>
</dbReference>
<keyword evidence="3" id="KW-0238">DNA-binding</keyword>
<dbReference type="InterPro" id="IPR011006">
    <property type="entry name" value="CheY-like_superfamily"/>
</dbReference>
<evidence type="ECO:0000256" key="4">
    <source>
        <dbReference type="ARBA" id="ARBA00023163"/>
    </source>
</evidence>
<gene>
    <name evidence="8" type="ORF">SAMN04488519_104236</name>
</gene>
<name>A0A1I5F7K0_9BACT</name>
<dbReference type="GO" id="GO:0000160">
    <property type="term" value="P:phosphorelay signal transduction system"/>
    <property type="evidence" value="ECO:0007669"/>
    <property type="project" value="InterPro"/>
</dbReference>
<reference evidence="9" key="1">
    <citation type="submission" date="2016-10" db="EMBL/GenBank/DDBJ databases">
        <authorList>
            <person name="Varghese N."/>
            <person name="Submissions S."/>
        </authorList>
    </citation>
    <scope>NUCLEOTIDE SEQUENCE [LARGE SCALE GENOMIC DNA]</scope>
    <source>
        <strain evidence="9">DSM 15282</strain>
    </source>
</reference>
<dbReference type="SUPFAM" id="SSF46894">
    <property type="entry name" value="C-terminal effector domain of the bipartite response regulators"/>
    <property type="match status" value="1"/>
</dbReference>
<protein>
    <submittedName>
        <fullName evidence="8">Two component transcriptional regulator, LuxR family</fullName>
    </submittedName>
</protein>
<organism evidence="8 9">
    <name type="scientific">Algoriphagus ornithinivorans</name>
    <dbReference type="NCBI Taxonomy" id="226506"/>
    <lineage>
        <taxon>Bacteria</taxon>
        <taxon>Pseudomonadati</taxon>
        <taxon>Bacteroidota</taxon>
        <taxon>Cytophagia</taxon>
        <taxon>Cytophagales</taxon>
        <taxon>Cyclobacteriaceae</taxon>
        <taxon>Algoriphagus</taxon>
    </lineage>
</organism>
<dbReference type="InterPro" id="IPR001789">
    <property type="entry name" value="Sig_transdc_resp-reg_receiver"/>
</dbReference>
<evidence type="ECO:0000256" key="2">
    <source>
        <dbReference type="ARBA" id="ARBA00023015"/>
    </source>
</evidence>
<dbReference type="Pfam" id="PF00072">
    <property type="entry name" value="Response_reg"/>
    <property type="match status" value="1"/>
</dbReference>
<evidence type="ECO:0000259" key="7">
    <source>
        <dbReference type="PROSITE" id="PS50110"/>
    </source>
</evidence>
<dbReference type="SUPFAM" id="SSF52172">
    <property type="entry name" value="CheY-like"/>
    <property type="match status" value="1"/>
</dbReference>
<dbReference type="Proteomes" id="UP000199564">
    <property type="component" value="Unassembled WGS sequence"/>
</dbReference>
<evidence type="ECO:0000256" key="1">
    <source>
        <dbReference type="ARBA" id="ARBA00022553"/>
    </source>
</evidence>
<evidence type="ECO:0000256" key="3">
    <source>
        <dbReference type="ARBA" id="ARBA00023125"/>
    </source>
</evidence>
<dbReference type="Pfam" id="PF00196">
    <property type="entry name" value="GerE"/>
    <property type="match status" value="1"/>
</dbReference>
<dbReference type="PANTHER" id="PTHR43214">
    <property type="entry name" value="TWO-COMPONENT RESPONSE REGULATOR"/>
    <property type="match status" value="1"/>
</dbReference>
<dbReference type="InterPro" id="IPR058245">
    <property type="entry name" value="NreC/VraR/RcsB-like_REC"/>
</dbReference>
<evidence type="ECO:0000259" key="6">
    <source>
        <dbReference type="PROSITE" id="PS50043"/>
    </source>
</evidence>
<dbReference type="CDD" id="cd17535">
    <property type="entry name" value="REC_NarL-like"/>
    <property type="match status" value="1"/>
</dbReference>
<dbReference type="Gene3D" id="3.40.50.2300">
    <property type="match status" value="1"/>
</dbReference>
<dbReference type="STRING" id="226506.SAMN04488519_104236"/>
<dbReference type="AlphaFoldDB" id="A0A1I5F7K0"/>
<evidence type="ECO:0000256" key="5">
    <source>
        <dbReference type="PROSITE-ProRule" id="PRU00169"/>
    </source>
</evidence>
<dbReference type="InterPro" id="IPR039420">
    <property type="entry name" value="WalR-like"/>
</dbReference>
<keyword evidence="1 5" id="KW-0597">Phosphoprotein</keyword>
<dbReference type="EMBL" id="FOVW01000004">
    <property type="protein sequence ID" value="SFO19291.1"/>
    <property type="molecule type" value="Genomic_DNA"/>
</dbReference>
<dbReference type="CDD" id="cd06170">
    <property type="entry name" value="LuxR_C_like"/>
    <property type="match status" value="1"/>
</dbReference>
<dbReference type="GO" id="GO:0003677">
    <property type="term" value="F:DNA binding"/>
    <property type="evidence" value="ECO:0007669"/>
    <property type="project" value="UniProtKB-KW"/>
</dbReference>